<keyword evidence="1" id="KW-0732">Signal</keyword>
<protein>
    <submittedName>
        <fullName evidence="3">S-layer homology domain-containing protein</fullName>
    </submittedName>
</protein>
<sequence length="335" mass="35318">MAFETKKMKKFLASTAAAAMIATAIVPAASANTVSPAAFTDVPARYATSVDYLISNNLATGLTAKQFGINENIKRGDAAIILAQALGLMDEKAPAAGFTDVPKRGAVAINSLKAAGIIKGKTKTKFGFQDKITRGEVALILSNANAYNFKGDVKALKFTDVSSRYSEAVAGLLSHGITQGTSATKYGTDNSIKRGDFAIFTYRAEAFNLGGDVLKDFREAMSNFASIGASLGFKVVVDETAPNTFNIIGSDETVESDGGVGFFNKLAELGVPAIEVNGTEYEISDGEGNLTADAQTAKKAIIASLLGNNTVDVLFVVPYEETYAEAEYTFNLKTK</sequence>
<dbReference type="InterPro" id="IPR001119">
    <property type="entry name" value="SLH_dom"/>
</dbReference>
<organism evidence="3 4">
    <name type="scientific">Planococcus liqunii</name>
    <dbReference type="NCBI Taxonomy" id="3058394"/>
    <lineage>
        <taxon>Bacteria</taxon>
        <taxon>Bacillati</taxon>
        <taxon>Bacillota</taxon>
        <taxon>Bacilli</taxon>
        <taxon>Bacillales</taxon>
        <taxon>Caryophanaceae</taxon>
        <taxon>Planococcus</taxon>
    </lineage>
</organism>
<accession>A0ABT8MNE1</accession>
<dbReference type="InterPro" id="IPR051465">
    <property type="entry name" value="Cell_Envelope_Struct_Comp"/>
</dbReference>
<name>A0ABT8MNE1_9BACL</name>
<feature type="domain" description="SLH" evidence="2">
    <location>
        <begin position="33"/>
        <end position="96"/>
    </location>
</feature>
<evidence type="ECO:0000313" key="3">
    <source>
        <dbReference type="EMBL" id="MDN7226414.1"/>
    </source>
</evidence>
<proteinExistence type="predicted"/>
<evidence type="ECO:0000256" key="1">
    <source>
        <dbReference type="SAM" id="SignalP"/>
    </source>
</evidence>
<dbReference type="PROSITE" id="PS51272">
    <property type="entry name" value="SLH"/>
    <property type="match status" value="1"/>
</dbReference>
<gene>
    <name evidence="3" type="ORF">QWY15_03815</name>
</gene>
<dbReference type="Pfam" id="PF00395">
    <property type="entry name" value="SLH"/>
    <property type="match status" value="3"/>
</dbReference>
<evidence type="ECO:0000313" key="4">
    <source>
        <dbReference type="Proteomes" id="UP001172054"/>
    </source>
</evidence>
<reference evidence="3 4" key="1">
    <citation type="submission" date="2023-06" db="EMBL/GenBank/DDBJ databases">
        <title>Novel species in genus Planococcus.</title>
        <authorList>
            <person name="Ning S."/>
        </authorList>
    </citation>
    <scope>NUCLEOTIDE SEQUENCE [LARGE SCALE GENOMIC DNA]</scope>
    <source>
        <strain evidence="3 4">N064</strain>
    </source>
</reference>
<feature type="signal peptide" evidence="1">
    <location>
        <begin position="1"/>
        <end position="28"/>
    </location>
</feature>
<dbReference type="PANTHER" id="PTHR43308">
    <property type="entry name" value="OUTER MEMBRANE PROTEIN ALPHA-RELATED"/>
    <property type="match status" value="1"/>
</dbReference>
<dbReference type="Proteomes" id="UP001172054">
    <property type="component" value="Unassembled WGS sequence"/>
</dbReference>
<keyword evidence="4" id="KW-1185">Reference proteome</keyword>
<comment type="caution">
    <text evidence="3">The sequence shown here is derived from an EMBL/GenBank/DDBJ whole genome shotgun (WGS) entry which is preliminary data.</text>
</comment>
<dbReference type="EMBL" id="JAUJWW010000001">
    <property type="protein sequence ID" value="MDN7226414.1"/>
    <property type="molecule type" value="Genomic_DNA"/>
</dbReference>
<evidence type="ECO:0000259" key="2">
    <source>
        <dbReference type="PROSITE" id="PS51272"/>
    </source>
</evidence>
<feature type="chain" id="PRO_5046272997" evidence="1">
    <location>
        <begin position="29"/>
        <end position="335"/>
    </location>
</feature>
<dbReference type="RefSeq" id="WP_301725462.1">
    <property type="nucleotide sequence ID" value="NZ_JAUJWW010000001.1"/>
</dbReference>